<name>A0ABT3JAV1_9RHOB</name>
<feature type="domain" description="Serine hydroxymethyltransferase-like" evidence="3">
    <location>
        <begin position="1"/>
        <end position="124"/>
    </location>
</feature>
<comment type="cofactor">
    <cofactor evidence="1">
        <name>pyridoxal 5'-phosphate</name>
        <dbReference type="ChEBI" id="CHEBI:597326"/>
    </cofactor>
</comment>
<dbReference type="PANTHER" id="PTHR11680:SF35">
    <property type="entry name" value="SERINE HYDROXYMETHYLTRANSFERASE 1"/>
    <property type="match status" value="1"/>
</dbReference>
<evidence type="ECO:0000256" key="2">
    <source>
        <dbReference type="ARBA" id="ARBA00022898"/>
    </source>
</evidence>
<dbReference type="Gene3D" id="3.90.1150.10">
    <property type="entry name" value="Aspartate Aminotransferase, domain 1"/>
    <property type="match status" value="1"/>
</dbReference>
<keyword evidence="5" id="KW-1185">Reference proteome</keyword>
<dbReference type="PANTHER" id="PTHR11680">
    <property type="entry name" value="SERINE HYDROXYMETHYLTRANSFERASE"/>
    <property type="match status" value="1"/>
</dbReference>
<dbReference type="InterPro" id="IPR039429">
    <property type="entry name" value="SHMT-like_dom"/>
</dbReference>
<protein>
    <submittedName>
        <fullName evidence="4">Serine hydroxymethyltransferase</fullName>
        <ecNumber evidence="4">2.1.2.1</ecNumber>
    </submittedName>
</protein>
<dbReference type="InterPro" id="IPR015421">
    <property type="entry name" value="PyrdxlP-dep_Trfase_major"/>
</dbReference>
<dbReference type="Pfam" id="PF00464">
    <property type="entry name" value="SHMT"/>
    <property type="match status" value="1"/>
</dbReference>
<dbReference type="EC" id="2.1.2.1" evidence="4"/>
<evidence type="ECO:0000256" key="1">
    <source>
        <dbReference type="ARBA" id="ARBA00001933"/>
    </source>
</evidence>
<dbReference type="Gene3D" id="3.40.640.10">
    <property type="entry name" value="Type I PLP-dependent aspartate aminotransferase-like (Major domain)"/>
    <property type="match status" value="1"/>
</dbReference>
<feature type="non-terminal residue" evidence="4">
    <location>
        <position position="1"/>
    </location>
</feature>
<dbReference type="EMBL" id="JAPDOG010000070">
    <property type="protein sequence ID" value="MCW3784785.1"/>
    <property type="molecule type" value="Genomic_DNA"/>
</dbReference>
<evidence type="ECO:0000313" key="5">
    <source>
        <dbReference type="Proteomes" id="UP001207582"/>
    </source>
</evidence>
<comment type="caution">
    <text evidence="4">The sequence shown here is derived from an EMBL/GenBank/DDBJ whole genome shotgun (WGS) entry which is preliminary data.</text>
</comment>
<dbReference type="SUPFAM" id="SSF53383">
    <property type="entry name" value="PLP-dependent transferases"/>
    <property type="match status" value="1"/>
</dbReference>
<reference evidence="4 5" key="1">
    <citation type="submission" date="2022-10" db="EMBL/GenBank/DDBJ databases">
        <title>Defluviimonas sp. CAU 1641 isolated from mud.</title>
        <authorList>
            <person name="Kim W."/>
        </authorList>
    </citation>
    <scope>NUCLEOTIDE SEQUENCE [LARGE SCALE GENOMIC DNA]</scope>
    <source>
        <strain evidence="4 5">CAU 1641</strain>
    </source>
</reference>
<dbReference type="InterPro" id="IPR015424">
    <property type="entry name" value="PyrdxlP-dep_Trfase"/>
</dbReference>
<keyword evidence="4" id="KW-0808">Transferase</keyword>
<keyword evidence="2" id="KW-0663">Pyridoxal phosphate</keyword>
<accession>A0ABT3JAV1</accession>
<dbReference type="Proteomes" id="UP001207582">
    <property type="component" value="Unassembled WGS sequence"/>
</dbReference>
<proteinExistence type="predicted"/>
<dbReference type="GO" id="GO:0004372">
    <property type="term" value="F:glycine hydroxymethyltransferase activity"/>
    <property type="evidence" value="ECO:0007669"/>
    <property type="project" value="UniProtKB-EC"/>
</dbReference>
<dbReference type="InterPro" id="IPR049943">
    <property type="entry name" value="Ser_HO-MeTrfase-like"/>
</dbReference>
<dbReference type="InterPro" id="IPR015422">
    <property type="entry name" value="PyrdxlP-dep_Trfase_small"/>
</dbReference>
<evidence type="ECO:0000313" key="4">
    <source>
        <dbReference type="EMBL" id="MCW3784785.1"/>
    </source>
</evidence>
<evidence type="ECO:0000259" key="3">
    <source>
        <dbReference type="Pfam" id="PF00464"/>
    </source>
</evidence>
<sequence length="163" mass="17015">GPLMHVIAAKAVAFGEALRPEFKTYAAQVKKNAAAMADELMKGGIDVVSGGTDNHLCLADLRPKKVTGKAAEAALGRAHITCNKNGVPFDPEKPFVTSGIRLGAPAGTTRGFGEAEFRQIARLIIEVVDGLAANGEDGNGAVEEKVKAEVATLCARFPLYPSL</sequence>
<organism evidence="4 5">
    <name type="scientific">Defluviimonas salinarum</name>
    <dbReference type="NCBI Taxonomy" id="2992147"/>
    <lineage>
        <taxon>Bacteria</taxon>
        <taxon>Pseudomonadati</taxon>
        <taxon>Pseudomonadota</taxon>
        <taxon>Alphaproteobacteria</taxon>
        <taxon>Rhodobacterales</taxon>
        <taxon>Paracoccaceae</taxon>
        <taxon>Albidovulum</taxon>
    </lineage>
</organism>
<gene>
    <name evidence="4" type="primary">glyA</name>
    <name evidence="4" type="ORF">OM960_25080</name>
</gene>